<name>A0ABT1HLD9_STRSD</name>
<evidence type="ECO:0000313" key="2">
    <source>
        <dbReference type="Proteomes" id="UP001205311"/>
    </source>
</evidence>
<sequence>MLTTSEFGLALAESIALTAPLRLQHWNQCVRVVCYACARDNTIPSPPPGVSVVDDSHFQPGPPLPERHRLTWFLILLLLLAAGLSLA</sequence>
<organism evidence="1 2">
    <name type="scientific">Streptoalloteichus tenebrarius (strain ATCC 17920 / DSM 40477 / JCM 4838 / CBS 697.72 / NBRC 16177 / NCIMB 11028 / NRRL B-12390 / A12253. 1 / ISP 5477)</name>
    <name type="common">Streptomyces tenebrarius</name>
    <dbReference type="NCBI Taxonomy" id="1933"/>
    <lineage>
        <taxon>Bacteria</taxon>
        <taxon>Bacillati</taxon>
        <taxon>Actinomycetota</taxon>
        <taxon>Actinomycetes</taxon>
        <taxon>Pseudonocardiales</taxon>
        <taxon>Pseudonocardiaceae</taxon>
        <taxon>Streptoalloteichus</taxon>
    </lineage>
</organism>
<accession>A0ABT1HLD9</accession>
<reference evidence="1 2" key="1">
    <citation type="submission" date="2022-06" db="EMBL/GenBank/DDBJ databases">
        <title>Genomic Encyclopedia of Archaeal and Bacterial Type Strains, Phase II (KMG-II): from individual species to whole genera.</title>
        <authorList>
            <person name="Goeker M."/>
        </authorList>
    </citation>
    <scope>NUCLEOTIDE SEQUENCE [LARGE SCALE GENOMIC DNA]</scope>
    <source>
        <strain evidence="1 2">DSM 40477</strain>
    </source>
</reference>
<keyword evidence="2" id="KW-1185">Reference proteome</keyword>
<proteinExistence type="predicted"/>
<comment type="caution">
    <text evidence="1">The sequence shown here is derived from an EMBL/GenBank/DDBJ whole genome shotgun (WGS) entry which is preliminary data.</text>
</comment>
<dbReference type="Proteomes" id="UP001205311">
    <property type="component" value="Unassembled WGS sequence"/>
</dbReference>
<dbReference type="EMBL" id="JAMTCP010000001">
    <property type="protein sequence ID" value="MCP2256327.1"/>
    <property type="molecule type" value="Genomic_DNA"/>
</dbReference>
<gene>
    <name evidence="1" type="ORF">LX15_000010</name>
</gene>
<dbReference type="RefSeq" id="WP_253667335.1">
    <property type="nucleotide sequence ID" value="NZ_JAMTCP010000001.1"/>
</dbReference>
<protein>
    <submittedName>
        <fullName evidence="1">Uncharacterized protein</fullName>
    </submittedName>
</protein>
<evidence type="ECO:0000313" key="1">
    <source>
        <dbReference type="EMBL" id="MCP2256327.1"/>
    </source>
</evidence>